<dbReference type="EMBL" id="FN869859">
    <property type="protein sequence ID" value="CCC81392.1"/>
    <property type="molecule type" value="Genomic_DNA"/>
</dbReference>
<dbReference type="AlphaFoldDB" id="G4RP97"/>
<dbReference type="Proteomes" id="UP000002654">
    <property type="component" value="Chromosome"/>
</dbReference>
<evidence type="ECO:0000313" key="1">
    <source>
        <dbReference type="EMBL" id="CCC81392.1"/>
    </source>
</evidence>
<dbReference type="PATRIC" id="fig|768679.9.peg.747"/>
<dbReference type="eggNOG" id="arCOG05453">
    <property type="taxonomic scope" value="Archaea"/>
</dbReference>
<protein>
    <submittedName>
        <fullName evidence="1">Zn finger protein</fullName>
    </submittedName>
</protein>
<keyword evidence="2" id="KW-1185">Reference proteome</keyword>
<accession>G4RP97</accession>
<reference evidence="1 2" key="1">
    <citation type="journal article" date="2011" name="PLoS ONE">
        <title>The complete genome sequence of Thermoproteus tenax: a physiologically versatile member of the Crenarchaeota.</title>
        <authorList>
            <person name="Siebers B."/>
            <person name="Zaparty M."/>
            <person name="Raddatz G."/>
            <person name="Tjaden B."/>
            <person name="Albers S.V."/>
            <person name="Bell S.D."/>
            <person name="Blombach F."/>
            <person name="Kletzin A."/>
            <person name="Kyrpides N."/>
            <person name="Lanz C."/>
            <person name="Plagens A."/>
            <person name="Rampp M."/>
            <person name="Rosinus A."/>
            <person name="von Jan M."/>
            <person name="Makarova K.S."/>
            <person name="Klenk H.P."/>
            <person name="Schuster S.C."/>
            <person name="Hensel R."/>
        </authorList>
    </citation>
    <scope>NUCLEOTIDE SEQUENCE [LARGE SCALE GENOMIC DNA]</scope>
    <source>
        <strain evidence="2">ATCC 35583 / DSM 2078 / JCM 9277 / NBRC 100435 / Kra 1</strain>
    </source>
</reference>
<dbReference type="RefSeq" id="WP_014126648.1">
    <property type="nucleotide sequence ID" value="NC_016070.1"/>
</dbReference>
<dbReference type="PaxDb" id="768679-TTX_0736a"/>
<sequence>MPRCTVCGRDVNLANVAYIRGSIFVCDECFPQYYVREVCRVTQRRIRGESPLACLYCKYKSVCDEHIANLSRALKSLPKP</sequence>
<proteinExistence type="predicted"/>
<name>G4RP97_THETK</name>
<dbReference type="GeneID" id="11261629"/>
<dbReference type="KEGG" id="ttn:TTX_0736a"/>
<dbReference type="HOGENOM" id="CLU_2662502_0_0_2"/>
<evidence type="ECO:0000313" key="2">
    <source>
        <dbReference type="Proteomes" id="UP000002654"/>
    </source>
</evidence>
<dbReference type="OrthoDB" id="23336at2157"/>
<organism evidence="1 2">
    <name type="scientific">Thermoproteus tenax (strain ATCC 35583 / DSM 2078 / JCM 9277 / NBRC 100435 / Kra 1)</name>
    <dbReference type="NCBI Taxonomy" id="768679"/>
    <lineage>
        <taxon>Archaea</taxon>
        <taxon>Thermoproteota</taxon>
        <taxon>Thermoprotei</taxon>
        <taxon>Thermoproteales</taxon>
        <taxon>Thermoproteaceae</taxon>
        <taxon>Thermoproteus</taxon>
    </lineage>
</organism>
<gene>
    <name evidence="1" type="ORF">TTX_0736a</name>
</gene>